<dbReference type="WBParaSite" id="ECPE_0000329301-mRNA-1">
    <property type="protein sequence ID" value="ECPE_0000329301-mRNA-1"/>
    <property type="gene ID" value="ECPE_0000329301"/>
</dbReference>
<evidence type="ECO:0000313" key="3">
    <source>
        <dbReference type="WBParaSite" id="ECPE_0000329301-mRNA-1"/>
    </source>
</evidence>
<keyword evidence="2" id="KW-1185">Reference proteome</keyword>
<dbReference type="EMBL" id="UZAN01040265">
    <property type="protein sequence ID" value="VDP69040.1"/>
    <property type="molecule type" value="Genomic_DNA"/>
</dbReference>
<dbReference type="AlphaFoldDB" id="A0A183A8K5"/>
<accession>A0A183A8K5</accession>
<protein>
    <submittedName>
        <fullName evidence="3">CoA transferase</fullName>
    </submittedName>
</protein>
<organism evidence="3">
    <name type="scientific">Echinostoma caproni</name>
    <dbReference type="NCBI Taxonomy" id="27848"/>
    <lineage>
        <taxon>Eukaryota</taxon>
        <taxon>Metazoa</taxon>
        <taxon>Spiralia</taxon>
        <taxon>Lophotrochozoa</taxon>
        <taxon>Platyhelminthes</taxon>
        <taxon>Trematoda</taxon>
        <taxon>Digenea</taxon>
        <taxon>Plagiorchiida</taxon>
        <taxon>Echinostomata</taxon>
        <taxon>Echinostomatoidea</taxon>
        <taxon>Echinostomatidae</taxon>
        <taxon>Echinostoma</taxon>
    </lineage>
</organism>
<sequence length="76" mass="8544">MKQAVELGKNSEIASVARIEPKNAAHPAIGFEEFRPPDPTEFGPNAQIYTRIGPREFHVMSRRLGHVIIPRLIALR</sequence>
<reference evidence="1 2" key="2">
    <citation type="submission" date="2018-11" db="EMBL/GenBank/DDBJ databases">
        <authorList>
            <consortium name="Pathogen Informatics"/>
        </authorList>
    </citation>
    <scope>NUCLEOTIDE SEQUENCE [LARGE SCALE GENOMIC DNA]</scope>
    <source>
        <strain evidence="1 2">Egypt</strain>
    </source>
</reference>
<dbReference type="Proteomes" id="UP000272942">
    <property type="component" value="Unassembled WGS sequence"/>
</dbReference>
<proteinExistence type="predicted"/>
<gene>
    <name evidence="1" type="ORF">ECPE_LOCUS3290</name>
</gene>
<evidence type="ECO:0000313" key="2">
    <source>
        <dbReference type="Proteomes" id="UP000272942"/>
    </source>
</evidence>
<reference evidence="3" key="1">
    <citation type="submission" date="2016-06" db="UniProtKB">
        <authorList>
            <consortium name="WormBaseParasite"/>
        </authorList>
    </citation>
    <scope>IDENTIFICATION</scope>
</reference>
<name>A0A183A8K5_9TREM</name>
<evidence type="ECO:0000313" key="1">
    <source>
        <dbReference type="EMBL" id="VDP69040.1"/>
    </source>
</evidence>